<evidence type="ECO:0000313" key="1">
    <source>
        <dbReference type="EMBL" id="MBW32406.1"/>
    </source>
</evidence>
<dbReference type="EMBL" id="GGFM01011655">
    <property type="protein sequence ID" value="MBW32406.1"/>
    <property type="molecule type" value="Transcribed_RNA"/>
</dbReference>
<organism evidence="1">
    <name type="scientific">Anopheles braziliensis</name>
    <dbReference type="NCBI Taxonomy" id="58242"/>
    <lineage>
        <taxon>Eukaryota</taxon>
        <taxon>Metazoa</taxon>
        <taxon>Ecdysozoa</taxon>
        <taxon>Arthropoda</taxon>
        <taxon>Hexapoda</taxon>
        <taxon>Insecta</taxon>
        <taxon>Pterygota</taxon>
        <taxon>Neoptera</taxon>
        <taxon>Endopterygota</taxon>
        <taxon>Diptera</taxon>
        <taxon>Nematocera</taxon>
        <taxon>Culicoidea</taxon>
        <taxon>Culicidae</taxon>
        <taxon>Anophelinae</taxon>
        <taxon>Anopheles</taxon>
    </lineage>
</organism>
<sequence length="77" mass="8404">MLQTTLASTSVAVATATGFASCQKGIVNDRNGLKTLAPHFGWLAENWPRQVTKFHPGIVDGKDGRLVATNHIFRRAR</sequence>
<protein>
    <submittedName>
        <fullName evidence="1">Putative secreted peptide</fullName>
    </submittedName>
</protein>
<dbReference type="AlphaFoldDB" id="A0A2M3ZV26"/>
<accession>A0A2M3ZV26</accession>
<name>A0A2M3ZV26_9DIPT</name>
<proteinExistence type="predicted"/>
<reference evidence="1" key="1">
    <citation type="submission" date="2018-01" db="EMBL/GenBank/DDBJ databases">
        <title>An insight into the sialome of Amazonian anophelines.</title>
        <authorList>
            <person name="Ribeiro J.M."/>
            <person name="Scarpassa V."/>
            <person name="Calvo E."/>
        </authorList>
    </citation>
    <scope>NUCLEOTIDE SEQUENCE</scope>
    <source>
        <tissue evidence="1">Salivary glands</tissue>
    </source>
</reference>